<keyword evidence="2" id="KW-1185">Reference proteome</keyword>
<dbReference type="HOGENOM" id="CLU_2360056_0_0_1"/>
<dbReference type="Proteomes" id="UP000054477">
    <property type="component" value="Unassembled WGS sequence"/>
</dbReference>
<organism evidence="1 2">
    <name type="scientific">Laccaria amethystina LaAM-08-1</name>
    <dbReference type="NCBI Taxonomy" id="1095629"/>
    <lineage>
        <taxon>Eukaryota</taxon>
        <taxon>Fungi</taxon>
        <taxon>Dikarya</taxon>
        <taxon>Basidiomycota</taxon>
        <taxon>Agaricomycotina</taxon>
        <taxon>Agaricomycetes</taxon>
        <taxon>Agaricomycetidae</taxon>
        <taxon>Agaricales</taxon>
        <taxon>Agaricineae</taxon>
        <taxon>Hydnangiaceae</taxon>
        <taxon>Laccaria</taxon>
    </lineage>
</organism>
<dbReference type="AlphaFoldDB" id="A0A0C9WZ96"/>
<name>A0A0C9WZ96_9AGAR</name>
<evidence type="ECO:0000313" key="2">
    <source>
        <dbReference type="Proteomes" id="UP000054477"/>
    </source>
</evidence>
<evidence type="ECO:0000313" key="1">
    <source>
        <dbReference type="EMBL" id="KIK05115.1"/>
    </source>
</evidence>
<dbReference type="EMBL" id="KN838563">
    <property type="protein sequence ID" value="KIK05115.1"/>
    <property type="molecule type" value="Genomic_DNA"/>
</dbReference>
<sequence length="96" mass="11061">MAPIPRMTGPGSRACHYHMRVVENREIDICIRAYCYVLEAIPQTPDNPSRGLHSHPYPLETSTKGKFQRPVMHLDGERSFVGYLDKMTRTDIQFKV</sequence>
<gene>
    <name evidence="1" type="ORF">K443DRAFT_675397</name>
</gene>
<reference evidence="1 2" key="1">
    <citation type="submission" date="2014-04" db="EMBL/GenBank/DDBJ databases">
        <authorList>
            <consortium name="DOE Joint Genome Institute"/>
            <person name="Kuo A."/>
            <person name="Kohler A."/>
            <person name="Nagy L.G."/>
            <person name="Floudas D."/>
            <person name="Copeland A."/>
            <person name="Barry K.W."/>
            <person name="Cichocki N."/>
            <person name="Veneault-Fourrey C."/>
            <person name="LaButti K."/>
            <person name="Lindquist E.A."/>
            <person name="Lipzen A."/>
            <person name="Lundell T."/>
            <person name="Morin E."/>
            <person name="Murat C."/>
            <person name="Sun H."/>
            <person name="Tunlid A."/>
            <person name="Henrissat B."/>
            <person name="Grigoriev I.V."/>
            <person name="Hibbett D.S."/>
            <person name="Martin F."/>
            <person name="Nordberg H.P."/>
            <person name="Cantor M.N."/>
            <person name="Hua S.X."/>
        </authorList>
    </citation>
    <scope>NUCLEOTIDE SEQUENCE [LARGE SCALE GENOMIC DNA]</scope>
    <source>
        <strain evidence="1 2">LaAM-08-1</strain>
    </source>
</reference>
<reference evidence="2" key="2">
    <citation type="submission" date="2015-01" db="EMBL/GenBank/DDBJ databases">
        <title>Evolutionary Origins and Diversification of the Mycorrhizal Mutualists.</title>
        <authorList>
            <consortium name="DOE Joint Genome Institute"/>
            <consortium name="Mycorrhizal Genomics Consortium"/>
            <person name="Kohler A."/>
            <person name="Kuo A."/>
            <person name="Nagy L.G."/>
            <person name="Floudas D."/>
            <person name="Copeland A."/>
            <person name="Barry K.W."/>
            <person name="Cichocki N."/>
            <person name="Veneault-Fourrey C."/>
            <person name="LaButti K."/>
            <person name="Lindquist E.A."/>
            <person name="Lipzen A."/>
            <person name="Lundell T."/>
            <person name="Morin E."/>
            <person name="Murat C."/>
            <person name="Riley R."/>
            <person name="Ohm R."/>
            <person name="Sun H."/>
            <person name="Tunlid A."/>
            <person name="Henrissat B."/>
            <person name="Grigoriev I.V."/>
            <person name="Hibbett D.S."/>
            <person name="Martin F."/>
        </authorList>
    </citation>
    <scope>NUCLEOTIDE SEQUENCE [LARGE SCALE GENOMIC DNA]</scope>
    <source>
        <strain evidence="2">LaAM-08-1</strain>
    </source>
</reference>
<proteinExistence type="predicted"/>
<dbReference type="OrthoDB" id="10558327at2759"/>
<protein>
    <submittedName>
        <fullName evidence="1">Unplaced genomic scaffold K443scaffold_28, whole genome shotgun sequence</fullName>
    </submittedName>
</protein>
<accession>A0A0C9WZ96</accession>